<dbReference type="HAMAP" id="MF_00181">
    <property type="entry name" value="Cytosol_peptidase_M17"/>
    <property type="match status" value="1"/>
</dbReference>
<dbReference type="InterPro" id="IPR011356">
    <property type="entry name" value="Leucine_aapep/pepB"/>
</dbReference>
<feature type="binding site" evidence="8">
    <location>
        <position position="260"/>
    </location>
    <ligand>
        <name>Mn(2+)</name>
        <dbReference type="ChEBI" id="CHEBI:29035"/>
        <label>2</label>
    </ligand>
</feature>
<keyword evidence="8" id="KW-0963">Cytoplasm</keyword>
<dbReference type="Proteomes" id="UP000214610">
    <property type="component" value="Unassembled WGS sequence"/>
</dbReference>
<dbReference type="InterPro" id="IPR008283">
    <property type="entry name" value="Peptidase_M17_N"/>
</dbReference>
<feature type="binding site" evidence="8">
    <location>
        <position position="344"/>
    </location>
    <ligand>
        <name>Mn(2+)</name>
        <dbReference type="ChEBI" id="CHEBI:29035"/>
        <label>2</label>
    </ligand>
</feature>
<feature type="active site" evidence="8">
    <location>
        <position position="346"/>
    </location>
</feature>
<dbReference type="Gene3D" id="3.40.630.10">
    <property type="entry name" value="Zn peptidases"/>
    <property type="match status" value="1"/>
</dbReference>
<dbReference type="GO" id="GO:0006508">
    <property type="term" value="P:proteolysis"/>
    <property type="evidence" value="ECO:0007669"/>
    <property type="project" value="UniProtKB-KW"/>
</dbReference>
<evidence type="ECO:0000259" key="9">
    <source>
        <dbReference type="PROSITE" id="PS00631"/>
    </source>
</evidence>
<keyword evidence="7 8" id="KW-0464">Manganese</keyword>
<keyword evidence="5 8" id="KW-0645">Protease</keyword>
<comment type="similarity">
    <text evidence="3 8">Belongs to the peptidase M17 family.</text>
</comment>
<dbReference type="Gene3D" id="3.40.220.10">
    <property type="entry name" value="Leucine Aminopeptidase, subunit E, domain 1"/>
    <property type="match status" value="1"/>
</dbReference>
<dbReference type="EMBL" id="NHMP01000010">
    <property type="protein sequence ID" value="OXE44504.1"/>
    <property type="molecule type" value="Genomic_DNA"/>
</dbReference>
<dbReference type="PANTHER" id="PTHR11963">
    <property type="entry name" value="LEUCINE AMINOPEPTIDASE-RELATED"/>
    <property type="match status" value="1"/>
</dbReference>
<reference evidence="11" key="1">
    <citation type="submission" date="2017-05" db="EMBL/GenBank/DDBJ databases">
        <title>Improved OligoMM genomes.</title>
        <authorList>
            <person name="Garzetti D."/>
        </authorList>
    </citation>
    <scope>NUCLEOTIDE SEQUENCE [LARGE SCALE GENOMIC DNA]</scope>
    <source>
        <strain evidence="11">YL45</strain>
    </source>
</reference>
<dbReference type="GO" id="GO:0030145">
    <property type="term" value="F:manganese ion binding"/>
    <property type="evidence" value="ECO:0007669"/>
    <property type="project" value="UniProtKB-UniRule"/>
</dbReference>
<dbReference type="AlphaFoldDB" id="A0A227KAV4"/>
<dbReference type="GO" id="GO:0070006">
    <property type="term" value="F:metalloaminopeptidase activity"/>
    <property type="evidence" value="ECO:0007669"/>
    <property type="project" value="InterPro"/>
</dbReference>
<accession>A0A227KAV4</accession>
<feature type="binding site" evidence="8">
    <location>
        <position position="283"/>
    </location>
    <ligand>
        <name>Mn(2+)</name>
        <dbReference type="ChEBI" id="CHEBI:29035"/>
        <label>2</label>
    </ligand>
</feature>
<keyword evidence="8" id="KW-0479">Metal-binding</keyword>
<dbReference type="SUPFAM" id="SSF53187">
    <property type="entry name" value="Zn-dependent exopeptidases"/>
    <property type="match status" value="1"/>
</dbReference>
<protein>
    <recommendedName>
        <fullName evidence="8">Probable cytosol aminopeptidase</fullName>
        <ecNumber evidence="8">3.4.11.1</ecNumber>
    </recommendedName>
    <alternativeName>
        <fullName evidence="8">Leucine aminopeptidase</fullName>
        <shortName evidence="8">LAP</shortName>
        <ecNumber evidence="8">3.4.11.10</ecNumber>
    </alternativeName>
    <alternativeName>
        <fullName evidence="8">Leucyl aminopeptidase</fullName>
    </alternativeName>
</protein>
<evidence type="ECO:0000313" key="10">
    <source>
        <dbReference type="EMBL" id="OXE44504.1"/>
    </source>
</evidence>
<comment type="catalytic activity">
    <reaction evidence="2 8">
        <text>Release of an N-terminal amino acid, preferentially leucine, but not glutamic or aspartic acids.</text>
        <dbReference type="EC" id="3.4.11.10"/>
    </reaction>
</comment>
<keyword evidence="11" id="KW-1185">Reference proteome</keyword>
<dbReference type="InterPro" id="IPR023042">
    <property type="entry name" value="Peptidase_M17_leu_NH2_pept"/>
</dbReference>
<dbReference type="InterPro" id="IPR043472">
    <property type="entry name" value="Macro_dom-like"/>
</dbReference>
<organism evidence="10 11">
    <name type="scientific">Turicimonas muris</name>
    <dbReference type="NCBI Taxonomy" id="1796652"/>
    <lineage>
        <taxon>Bacteria</taxon>
        <taxon>Pseudomonadati</taxon>
        <taxon>Pseudomonadota</taxon>
        <taxon>Betaproteobacteria</taxon>
        <taxon>Burkholderiales</taxon>
        <taxon>Sutterellaceae</taxon>
        <taxon>Turicimonas</taxon>
    </lineage>
</organism>
<dbReference type="SUPFAM" id="SSF52949">
    <property type="entry name" value="Macro domain-like"/>
    <property type="match status" value="1"/>
</dbReference>
<dbReference type="CDD" id="cd00433">
    <property type="entry name" value="Peptidase_M17"/>
    <property type="match status" value="1"/>
</dbReference>
<dbReference type="NCBIfam" id="NF002074">
    <property type="entry name" value="PRK00913.1-4"/>
    <property type="match status" value="1"/>
</dbReference>
<dbReference type="Pfam" id="PF02789">
    <property type="entry name" value="Peptidase_M17_N"/>
    <property type="match status" value="1"/>
</dbReference>
<keyword evidence="4 8" id="KW-0031">Aminopeptidase</keyword>
<feature type="binding site" evidence="8">
    <location>
        <position position="342"/>
    </location>
    <ligand>
        <name>Mn(2+)</name>
        <dbReference type="ChEBI" id="CHEBI:29035"/>
        <label>1</label>
    </ligand>
</feature>
<feature type="domain" description="Cytosol aminopeptidase" evidence="9">
    <location>
        <begin position="340"/>
        <end position="347"/>
    </location>
</feature>
<comment type="subcellular location">
    <subcellularLocation>
        <location evidence="8">Cytoplasm</location>
    </subcellularLocation>
</comment>
<dbReference type="RefSeq" id="WP_066592470.1">
    <property type="nucleotide sequence ID" value="NZ_CALBGX010000141.1"/>
</dbReference>
<evidence type="ECO:0000256" key="4">
    <source>
        <dbReference type="ARBA" id="ARBA00022438"/>
    </source>
</evidence>
<evidence type="ECO:0000313" key="11">
    <source>
        <dbReference type="Proteomes" id="UP000214610"/>
    </source>
</evidence>
<dbReference type="Pfam" id="PF00883">
    <property type="entry name" value="Peptidase_M17"/>
    <property type="match status" value="1"/>
</dbReference>
<dbReference type="PANTHER" id="PTHR11963:SF23">
    <property type="entry name" value="CYTOSOL AMINOPEPTIDASE"/>
    <property type="match status" value="1"/>
</dbReference>
<evidence type="ECO:0000256" key="5">
    <source>
        <dbReference type="ARBA" id="ARBA00022670"/>
    </source>
</evidence>
<evidence type="ECO:0000256" key="2">
    <source>
        <dbReference type="ARBA" id="ARBA00000967"/>
    </source>
</evidence>
<comment type="function">
    <text evidence="8">Presumably involved in the processing and regular turnover of intracellular proteins. Catalyzes the removal of unsubstituted N-terminal amino acids from various peptides.</text>
</comment>
<feature type="binding site" evidence="8">
    <location>
        <position position="265"/>
    </location>
    <ligand>
        <name>Mn(2+)</name>
        <dbReference type="ChEBI" id="CHEBI:29035"/>
        <label>1</label>
    </ligand>
</feature>
<feature type="active site" evidence="8">
    <location>
        <position position="272"/>
    </location>
</feature>
<dbReference type="GO" id="GO:0005737">
    <property type="term" value="C:cytoplasm"/>
    <property type="evidence" value="ECO:0007669"/>
    <property type="project" value="UniProtKB-SubCell"/>
</dbReference>
<name>A0A227KAV4_9BURK</name>
<evidence type="ECO:0000256" key="8">
    <source>
        <dbReference type="HAMAP-Rule" id="MF_00181"/>
    </source>
</evidence>
<dbReference type="EC" id="3.4.11.1" evidence="8"/>
<evidence type="ECO:0000256" key="1">
    <source>
        <dbReference type="ARBA" id="ARBA00000135"/>
    </source>
</evidence>
<gene>
    <name evidence="8" type="primary">pepA</name>
    <name evidence="10" type="ORF">ADH67_11490</name>
</gene>
<sequence>MKLTLAAGKLLSQKTDALIVGIYRGKLTKSAEAVDKASKNALSALIKEGDATGCLGTVGIFPNFPGIAAKRLVVVGLGKEEDGVLNFQKALSSALKAVYFVKTAVISCTDWFDLSPEWIAEQVSCTAIDVLEKSVDYKSNPDRPAWKQPKSVSLFVEEKTPELTTAFAEGAVIGKGIKLAKELGDAPANLCTPKYMAEQCMKLGSSLKFDVTVFEEKALNKLKMGCFLGVAAGSKQPAYMIVMEYNGGQKKESPVALVGKGLTFDAGGISLKPAKGMDEMKYDMSGAASIVAAMATAASLKLPINIVGVIGCTENLPSGSAVKPGDILCSYSGKTVEVLNTDAEGRLVLCDLLSYTIDKFKPILVVDAATLTGACVVALGHEYTGLFSNNEELALELLQAGENSLDKCWRLPLGRAYTKALKSRFADLANIGAPGAGACTAAAFLQEFVGKTPWAHLDIAGTAWSSGEEKGSTGRPVPLLISFLKDLTQ</sequence>
<evidence type="ECO:0000256" key="3">
    <source>
        <dbReference type="ARBA" id="ARBA00009528"/>
    </source>
</evidence>
<dbReference type="EC" id="3.4.11.10" evidence="8"/>
<dbReference type="PROSITE" id="PS00631">
    <property type="entry name" value="CYTOSOL_AP"/>
    <property type="match status" value="1"/>
</dbReference>
<dbReference type="PRINTS" id="PR00481">
    <property type="entry name" value="LAMNOPPTDASE"/>
</dbReference>
<comment type="caution">
    <text evidence="10">The sequence shown here is derived from an EMBL/GenBank/DDBJ whole genome shotgun (WGS) entry which is preliminary data.</text>
</comment>
<comment type="catalytic activity">
    <reaction evidence="1 8">
        <text>Release of an N-terminal amino acid, Xaa-|-Yaa-, in which Xaa is preferably Leu, but may be other amino acids including Pro although not Arg or Lys, and Yaa may be Pro. Amino acid amides and methyl esters are also readily hydrolyzed, but rates on arylamides are exceedingly low.</text>
        <dbReference type="EC" id="3.4.11.1"/>
    </reaction>
</comment>
<comment type="cofactor">
    <cofactor evidence="8">
        <name>Mn(2+)</name>
        <dbReference type="ChEBI" id="CHEBI:29035"/>
    </cofactor>
    <text evidence="8">Binds 2 manganese ions per subunit.</text>
</comment>
<feature type="binding site" evidence="8">
    <location>
        <position position="265"/>
    </location>
    <ligand>
        <name>Mn(2+)</name>
        <dbReference type="ChEBI" id="CHEBI:29035"/>
        <label>2</label>
    </ligand>
</feature>
<proteinExistence type="inferred from homology"/>
<evidence type="ECO:0000256" key="7">
    <source>
        <dbReference type="ARBA" id="ARBA00023211"/>
    </source>
</evidence>
<dbReference type="InterPro" id="IPR000819">
    <property type="entry name" value="Peptidase_M17_C"/>
</dbReference>
<dbReference type="GeneID" id="78361299"/>
<keyword evidence="6 8" id="KW-0378">Hydrolase</keyword>
<feature type="binding site" evidence="8">
    <location>
        <position position="344"/>
    </location>
    <ligand>
        <name>Mn(2+)</name>
        <dbReference type="ChEBI" id="CHEBI:29035"/>
        <label>1</label>
    </ligand>
</feature>
<evidence type="ECO:0000256" key="6">
    <source>
        <dbReference type="ARBA" id="ARBA00022801"/>
    </source>
</evidence>